<dbReference type="Pfam" id="PF04365">
    <property type="entry name" value="BrnT_toxin"/>
    <property type="match status" value="1"/>
</dbReference>
<reference evidence="1 2" key="2">
    <citation type="submission" date="2018-06" db="EMBL/GenBank/DDBJ databases">
        <title>Metagenomic assembly of (sub)arctic Cyanobacteria and their associated microbiome from non-axenic cultures.</title>
        <authorList>
            <person name="Baurain D."/>
        </authorList>
    </citation>
    <scope>NUCLEOTIDE SEQUENCE [LARGE SCALE GENOMIC DNA]</scope>
    <source>
        <strain evidence="1">ULC066bin1</strain>
    </source>
</reference>
<evidence type="ECO:0008006" key="3">
    <source>
        <dbReference type="Google" id="ProtNLM"/>
    </source>
</evidence>
<evidence type="ECO:0000313" key="1">
    <source>
        <dbReference type="EMBL" id="PZO43840.1"/>
    </source>
</evidence>
<name>A0A2W4WH30_9CYAN</name>
<accession>A0A2W4WH30</accession>
<sequence>MQFERNPDKAALNLKKHGASFDEAATVFNDSLSVTFPDSDHSYSVERYVIIGLSSANRLLIVAHTDRADRVRLISAREATRFEQRFYKDGYK</sequence>
<dbReference type="InterPro" id="IPR038573">
    <property type="entry name" value="BrnT_sf"/>
</dbReference>
<gene>
    <name evidence="1" type="ORF">DCF19_04215</name>
</gene>
<reference evidence="1 2" key="1">
    <citation type="submission" date="2018-04" db="EMBL/GenBank/DDBJ databases">
        <authorList>
            <person name="Go L.Y."/>
            <person name="Mitchell J.A."/>
        </authorList>
    </citation>
    <scope>NUCLEOTIDE SEQUENCE [LARGE SCALE GENOMIC DNA]</scope>
    <source>
        <strain evidence="1">ULC066bin1</strain>
    </source>
</reference>
<protein>
    <recommendedName>
        <fullName evidence="3">BrnT family toxin</fullName>
    </recommendedName>
</protein>
<dbReference type="EMBL" id="QBML01000004">
    <property type="protein sequence ID" value="PZO43840.1"/>
    <property type="molecule type" value="Genomic_DNA"/>
</dbReference>
<evidence type="ECO:0000313" key="2">
    <source>
        <dbReference type="Proteomes" id="UP000249467"/>
    </source>
</evidence>
<dbReference type="AlphaFoldDB" id="A0A2W4WH30"/>
<dbReference type="Gene3D" id="3.10.450.530">
    <property type="entry name" value="Ribonuclease toxin, BrnT, of type II toxin-antitoxin system"/>
    <property type="match status" value="1"/>
</dbReference>
<comment type="caution">
    <text evidence="1">The sequence shown here is derived from an EMBL/GenBank/DDBJ whole genome shotgun (WGS) entry which is preliminary data.</text>
</comment>
<dbReference type="Proteomes" id="UP000249467">
    <property type="component" value="Unassembled WGS sequence"/>
</dbReference>
<dbReference type="InterPro" id="IPR007460">
    <property type="entry name" value="BrnT_toxin"/>
</dbReference>
<proteinExistence type="predicted"/>
<organism evidence="1 2">
    <name type="scientific">Pseudanabaena frigida</name>
    <dbReference type="NCBI Taxonomy" id="945775"/>
    <lineage>
        <taxon>Bacteria</taxon>
        <taxon>Bacillati</taxon>
        <taxon>Cyanobacteriota</taxon>
        <taxon>Cyanophyceae</taxon>
        <taxon>Pseudanabaenales</taxon>
        <taxon>Pseudanabaenaceae</taxon>
        <taxon>Pseudanabaena</taxon>
    </lineage>
</organism>